<dbReference type="AlphaFoldDB" id="M5SMR6"/>
<name>M5SMR6_9BACT</name>
<gene>
    <name evidence="1" type="ORF">RESH_00391</name>
</gene>
<evidence type="ECO:0000313" key="2">
    <source>
        <dbReference type="Proteomes" id="UP000011996"/>
    </source>
</evidence>
<evidence type="ECO:0000313" key="1">
    <source>
        <dbReference type="EMBL" id="EMI29067.1"/>
    </source>
</evidence>
<dbReference type="PATRIC" id="fig|1263868.3.peg.425"/>
<comment type="caution">
    <text evidence="1">The sequence shown here is derived from an EMBL/GenBank/DDBJ whole genome shotgun (WGS) entry which is preliminary data.</text>
</comment>
<protein>
    <submittedName>
        <fullName evidence="1">Uncharacterized protein</fullName>
    </submittedName>
</protein>
<dbReference type="STRING" id="1263868.RESH_00391"/>
<accession>M5SMR6</accession>
<organism evidence="1 2">
    <name type="scientific">Rhodopirellula europaea SH398</name>
    <dbReference type="NCBI Taxonomy" id="1263868"/>
    <lineage>
        <taxon>Bacteria</taxon>
        <taxon>Pseudomonadati</taxon>
        <taxon>Planctomycetota</taxon>
        <taxon>Planctomycetia</taxon>
        <taxon>Pirellulales</taxon>
        <taxon>Pirellulaceae</taxon>
        <taxon>Rhodopirellula</taxon>
    </lineage>
</organism>
<proteinExistence type="predicted"/>
<dbReference type="Proteomes" id="UP000011996">
    <property type="component" value="Unassembled WGS sequence"/>
</dbReference>
<sequence>MPGCRASKQMEARYHGIPPSITWWIDRVPHRSLLATERRSQ</sequence>
<reference evidence="1 2" key="1">
    <citation type="journal article" date="2013" name="Mar. Genomics">
        <title>Expression of sulfatases in Rhodopirellula baltica and the diversity of sulfatases in the genus Rhodopirellula.</title>
        <authorList>
            <person name="Wegner C.E."/>
            <person name="Richter-Heitmann T."/>
            <person name="Klindworth A."/>
            <person name="Klockow C."/>
            <person name="Richter M."/>
            <person name="Achstetter T."/>
            <person name="Glockner F.O."/>
            <person name="Harder J."/>
        </authorList>
    </citation>
    <scope>NUCLEOTIDE SEQUENCE [LARGE SCALE GENOMIC DNA]</scope>
    <source>
        <strain evidence="1 2">SH398</strain>
    </source>
</reference>
<dbReference type="EMBL" id="ANOF01000011">
    <property type="protein sequence ID" value="EMI29067.1"/>
    <property type="molecule type" value="Genomic_DNA"/>
</dbReference>